<name>A0A1J4K1G2_9EUKA</name>
<dbReference type="EMBL" id="MLAK01000786">
    <property type="protein sequence ID" value="OHT04624.1"/>
    <property type="molecule type" value="Genomic_DNA"/>
</dbReference>
<feature type="transmembrane region" description="Helical" evidence="1">
    <location>
        <begin position="47"/>
        <end position="66"/>
    </location>
</feature>
<evidence type="ECO:0000313" key="3">
    <source>
        <dbReference type="Proteomes" id="UP000179807"/>
    </source>
</evidence>
<protein>
    <recommendedName>
        <fullName evidence="4">Thioredoxin domain-containing protein</fullName>
    </recommendedName>
</protein>
<sequence length="499" mass="57351">MKLKGTSLLSSIFIESNSSIIIAGQLSSEYQFKISPVFSPVLGKFFFTMFFFFISTILSSIEITTYDEVMNRMTRSPCFILAISPDTFNYVTVINTFRSVIRNLNTKQQFYIVHANEQLTNQLNLTSLPALVPFYNTKQSKPFYGSFSYSSLYDFLGIHSASAIPYIDNKDDLEHFYLTSASGLIVVSDDPVDKIGENNQVIVDFYYNHFNEISVAFASTKLFERPGYYIYRFLDDTLESLPDLTNCTLERLQEALFSAYPKVTRFDARAANYYEGDKEIFGIFLFNMSDSIYLNKQQLDLVLEARKVAGFNMTYLNFDMNPVLNVRYGFDENPKESFFIIDSKDSLVKKYQIDGELNTQNVLNFCVEFKEGKARRFWKSGKIPDFNIFTNLTEITSSELVEFTQKPFSVLGICYSSDDSLKNMTIAAEKINKMAPKIEFAKYSIAFNDWPIEETSFLHLPRVLIFQKGKLVENQQSSNPEIIVSNIMEVYNKADKSEL</sequence>
<dbReference type="Proteomes" id="UP000179807">
    <property type="component" value="Unassembled WGS sequence"/>
</dbReference>
<keyword evidence="1" id="KW-1133">Transmembrane helix</keyword>
<dbReference type="VEuPathDB" id="TrichDB:TRFO_27833"/>
<accession>A0A1J4K1G2</accession>
<keyword evidence="1" id="KW-0472">Membrane</keyword>
<dbReference type="GeneID" id="94840500"/>
<evidence type="ECO:0008006" key="4">
    <source>
        <dbReference type="Google" id="ProtNLM"/>
    </source>
</evidence>
<evidence type="ECO:0000313" key="2">
    <source>
        <dbReference type="EMBL" id="OHT04624.1"/>
    </source>
</evidence>
<dbReference type="RefSeq" id="XP_068357760.1">
    <property type="nucleotide sequence ID" value="XM_068505796.1"/>
</dbReference>
<dbReference type="OrthoDB" id="6628406at2759"/>
<gene>
    <name evidence="2" type="ORF">TRFO_27833</name>
</gene>
<dbReference type="AlphaFoldDB" id="A0A1J4K1G2"/>
<reference evidence="2" key="1">
    <citation type="submission" date="2016-10" db="EMBL/GenBank/DDBJ databases">
        <authorList>
            <person name="Benchimol M."/>
            <person name="Almeida L.G."/>
            <person name="Vasconcelos A.T."/>
            <person name="Perreira-Neves A."/>
            <person name="Rosa I.A."/>
            <person name="Tasca T."/>
            <person name="Bogo M.R."/>
            <person name="de Souza W."/>
        </authorList>
    </citation>
    <scope>NUCLEOTIDE SEQUENCE [LARGE SCALE GENOMIC DNA]</scope>
    <source>
        <strain evidence="2">K</strain>
    </source>
</reference>
<keyword evidence="1" id="KW-0812">Transmembrane</keyword>
<organism evidence="2 3">
    <name type="scientific">Tritrichomonas foetus</name>
    <dbReference type="NCBI Taxonomy" id="1144522"/>
    <lineage>
        <taxon>Eukaryota</taxon>
        <taxon>Metamonada</taxon>
        <taxon>Parabasalia</taxon>
        <taxon>Tritrichomonadida</taxon>
        <taxon>Tritrichomonadidae</taxon>
        <taxon>Tritrichomonas</taxon>
    </lineage>
</organism>
<evidence type="ECO:0000256" key="1">
    <source>
        <dbReference type="SAM" id="Phobius"/>
    </source>
</evidence>
<dbReference type="SUPFAM" id="SSF52833">
    <property type="entry name" value="Thioredoxin-like"/>
    <property type="match status" value="2"/>
</dbReference>
<proteinExistence type="predicted"/>
<keyword evidence="3" id="KW-1185">Reference proteome</keyword>
<dbReference type="InterPro" id="IPR036249">
    <property type="entry name" value="Thioredoxin-like_sf"/>
</dbReference>
<dbReference type="Gene3D" id="3.40.30.10">
    <property type="entry name" value="Glutaredoxin"/>
    <property type="match status" value="1"/>
</dbReference>
<comment type="caution">
    <text evidence="2">The sequence shown here is derived from an EMBL/GenBank/DDBJ whole genome shotgun (WGS) entry which is preliminary data.</text>
</comment>